<feature type="coiled-coil region" evidence="4">
    <location>
        <begin position="104"/>
        <end position="146"/>
    </location>
</feature>
<evidence type="ECO:0000256" key="1">
    <source>
        <dbReference type="ARBA" id="ARBA00004196"/>
    </source>
</evidence>
<evidence type="ECO:0000256" key="2">
    <source>
        <dbReference type="ARBA" id="ARBA00009477"/>
    </source>
</evidence>
<reference evidence="8 9" key="1">
    <citation type="journal article" date="2011" name="Front. Microbiol.">
        <title>Genomic signatures of strain selection and enhancement in Bacillus atrophaeus var. globigii, a historical biowarfare simulant.</title>
        <authorList>
            <person name="Gibbons H.S."/>
            <person name="Broomall S.M."/>
            <person name="McNew L.A."/>
            <person name="Daligault H."/>
            <person name="Chapman C."/>
            <person name="Bruce D."/>
            <person name="Karavis M."/>
            <person name="Krepps M."/>
            <person name="McGregor P.A."/>
            <person name="Hong C."/>
            <person name="Park K.H."/>
            <person name="Akmal A."/>
            <person name="Feldman A."/>
            <person name="Lin J.S."/>
            <person name="Chang W.E."/>
            <person name="Higgs B.W."/>
            <person name="Demirev P."/>
            <person name="Lindquist J."/>
            <person name="Liem A."/>
            <person name="Fochler E."/>
            <person name="Read T.D."/>
            <person name="Tapia R."/>
            <person name="Johnson S."/>
            <person name="Bishop-Lilly K.A."/>
            <person name="Detter C."/>
            <person name="Han C."/>
            <person name="Sozhamannan S."/>
            <person name="Rosenzweig C.N."/>
            <person name="Skowronski E.W."/>
        </authorList>
    </citation>
    <scope>NUCLEOTIDE SEQUENCE [LARGE SCALE GENOMIC DNA]</scope>
    <source>
        <strain evidence="8 9">MLST1</strain>
    </source>
</reference>
<feature type="domain" description="CusB-like beta-barrel" evidence="6">
    <location>
        <begin position="199"/>
        <end position="273"/>
    </location>
</feature>
<sequence>MIKRMILMLVAVTVILGLIFGYKAIGNHFMNEFFDNMPMPAASITATEVIESNWTPTTRAVGSFVAVQGTELTSQASGIVTAIHFENGQQVTEGQPLVSLDTEVDEAELARLKAMLDIAELDAERLERLQTDRNISESEVQRARSEALQAKAAVDARKAEIRKKTIKAPFNGVVGLRQVNLGQYLSPGQAVVSIQSLDPVYLNFSLPEQRLSEIRLGHVLRVRVDAYPDRVFEGSITAIEPSVRQSTRTFEIQGLFDNDDEYLRPGMFGRVEMDLGDSKSVKVIPQTAVQFNPYGNLVYVINENDDGGLFVQQRLIRTGRTQGDLIEVTEGLELGEQIATSGLLKLRNEAAVKINTDPALQPPADSAPRPANQ</sequence>
<protein>
    <submittedName>
        <fullName evidence="8">Efflux transporter periplasmic adaptor subunit</fullName>
    </submittedName>
</protein>
<dbReference type="Pfam" id="PF25917">
    <property type="entry name" value="BSH_RND"/>
    <property type="match status" value="1"/>
</dbReference>
<comment type="similarity">
    <text evidence="2">Belongs to the membrane fusion protein (MFP) (TC 8.A.1) family.</text>
</comment>
<keyword evidence="4" id="KW-0175">Coiled coil</keyword>
<evidence type="ECO:0000256" key="4">
    <source>
        <dbReference type="SAM" id="Coils"/>
    </source>
</evidence>
<dbReference type="OrthoDB" id="9806939at2"/>
<dbReference type="Pfam" id="PF25967">
    <property type="entry name" value="RND-MFP_C"/>
    <property type="match status" value="1"/>
</dbReference>
<comment type="caution">
    <text evidence="8">The sequence shown here is derived from an EMBL/GenBank/DDBJ whole genome shotgun (WGS) entry which is preliminary data.</text>
</comment>
<dbReference type="Gene3D" id="2.40.30.170">
    <property type="match status" value="1"/>
</dbReference>
<dbReference type="RefSeq" id="WP_126804083.1">
    <property type="nucleotide sequence ID" value="NZ_PIPL01000002.1"/>
</dbReference>
<dbReference type="NCBIfam" id="TIGR01730">
    <property type="entry name" value="RND_mfp"/>
    <property type="match status" value="1"/>
</dbReference>
<keyword evidence="9" id="KW-1185">Reference proteome</keyword>
<evidence type="ECO:0000313" key="9">
    <source>
        <dbReference type="Proteomes" id="UP000288293"/>
    </source>
</evidence>
<feature type="domain" description="Multidrug resistance protein MdtA-like C-terminal permuted SH3" evidence="7">
    <location>
        <begin position="283"/>
        <end position="343"/>
    </location>
</feature>
<dbReference type="GO" id="GO:0015562">
    <property type="term" value="F:efflux transmembrane transporter activity"/>
    <property type="evidence" value="ECO:0007669"/>
    <property type="project" value="TreeGrafter"/>
</dbReference>
<evidence type="ECO:0000313" key="8">
    <source>
        <dbReference type="EMBL" id="RUO24380.1"/>
    </source>
</evidence>
<dbReference type="AlphaFoldDB" id="A0A432W4K2"/>
<dbReference type="InterPro" id="IPR058625">
    <property type="entry name" value="MdtA-like_BSH"/>
</dbReference>
<dbReference type="InterPro" id="IPR058627">
    <property type="entry name" value="MdtA-like_C"/>
</dbReference>
<dbReference type="InterPro" id="IPR006143">
    <property type="entry name" value="RND_pump_MFP"/>
</dbReference>
<evidence type="ECO:0000259" key="6">
    <source>
        <dbReference type="Pfam" id="PF25954"/>
    </source>
</evidence>
<dbReference type="EMBL" id="PIPL01000002">
    <property type="protein sequence ID" value="RUO24380.1"/>
    <property type="molecule type" value="Genomic_DNA"/>
</dbReference>
<dbReference type="Gene3D" id="1.10.287.470">
    <property type="entry name" value="Helix hairpin bin"/>
    <property type="match status" value="1"/>
</dbReference>
<dbReference type="GO" id="GO:1990281">
    <property type="term" value="C:efflux pump complex"/>
    <property type="evidence" value="ECO:0007669"/>
    <property type="project" value="TreeGrafter"/>
</dbReference>
<comment type="subcellular location">
    <subcellularLocation>
        <location evidence="1">Cell envelope</location>
    </subcellularLocation>
</comment>
<dbReference type="SUPFAM" id="SSF111369">
    <property type="entry name" value="HlyD-like secretion proteins"/>
    <property type="match status" value="1"/>
</dbReference>
<organism evidence="8 9">
    <name type="scientific">Aliidiomarina minuta</name>
    <dbReference type="NCBI Taxonomy" id="880057"/>
    <lineage>
        <taxon>Bacteria</taxon>
        <taxon>Pseudomonadati</taxon>
        <taxon>Pseudomonadota</taxon>
        <taxon>Gammaproteobacteria</taxon>
        <taxon>Alteromonadales</taxon>
        <taxon>Idiomarinaceae</taxon>
        <taxon>Aliidiomarina</taxon>
    </lineage>
</organism>
<dbReference type="InterPro" id="IPR058792">
    <property type="entry name" value="Beta-barrel_RND_2"/>
</dbReference>
<dbReference type="PANTHER" id="PTHR30469:SF11">
    <property type="entry name" value="BLL4320 PROTEIN"/>
    <property type="match status" value="1"/>
</dbReference>
<name>A0A432W4K2_9GAMM</name>
<dbReference type="Proteomes" id="UP000288293">
    <property type="component" value="Unassembled WGS sequence"/>
</dbReference>
<evidence type="ECO:0000259" key="7">
    <source>
        <dbReference type="Pfam" id="PF25967"/>
    </source>
</evidence>
<dbReference type="FunFam" id="2.40.30.170:FF:000010">
    <property type="entry name" value="Efflux RND transporter periplasmic adaptor subunit"/>
    <property type="match status" value="1"/>
</dbReference>
<evidence type="ECO:0000256" key="3">
    <source>
        <dbReference type="ARBA" id="ARBA00022448"/>
    </source>
</evidence>
<evidence type="ECO:0000259" key="5">
    <source>
        <dbReference type="Pfam" id="PF25917"/>
    </source>
</evidence>
<dbReference type="PANTHER" id="PTHR30469">
    <property type="entry name" value="MULTIDRUG RESISTANCE PROTEIN MDTA"/>
    <property type="match status" value="1"/>
</dbReference>
<proteinExistence type="inferred from homology"/>
<dbReference type="Pfam" id="PF25954">
    <property type="entry name" value="Beta-barrel_RND_2"/>
    <property type="match status" value="1"/>
</dbReference>
<dbReference type="Gene3D" id="2.40.50.100">
    <property type="match status" value="1"/>
</dbReference>
<gene>
    <name evidence="8" type="ORF">CWE09_10945</name>
</gene>
<feature type="domain" description="Multidrug resistance protein MdtA-like barrel-sandwich hybrid" evidence="5">
    <location>
        <begin position="71"/>
        <end position="191"/>
    </location>
</feature>
<keyword evidence="3" id="KW-0813">Transport</keyword>
<dbReference type="Gene3D" id="2.40.420.20">
    <property type="match status" value="1"/>
</dbReference>
<accession>A0A432W4K2</accession>